<dbReference type="Proteomes" id="UP000465101">
    <property type="component" value="Segment"/>
</dbReference>
<proteinExistence type="predicted"/>
<organism evidence="1 2">
    <name type="scientific">Flavobacterium phage vB_FspS_laban6-1</name>
    <dbReference type="NCBI Taxonomy" id="2686250"/>
    <lineage>
        <taxon>Viruses</taxon>
        <taxon>Duplodnaviria</taxon>
        <taxon>Heunggongvirae</taxon>
        <taxon>Uroviricota</taxon>
        <taxon>Caudoviricetes</taxon>
        <taxon>Duneviridae</taxon>
        <taxon>Labanvirus</taxon>
        <taxon>Labanvirus laban</taxon>
    </lineage>
</organism>
<name>A0A6B9LGP7_9CAUD</name>
<gene>
    <name evidence="1" type="ORF">laban61_gp017</name>
</gene>
<protein>
    <submittedName>
        <fullName evidence="1">Uncharacterized protein</fullName>
    </submittedName>
</protein>
<reference evidence="1 2" key="1">
    <citation type="journal article" date="2020" name="Viruses">
        <title>Diversity and Host Interactions Among Virulent and Temperate Baltic Sea Flavobacterium Phages.</title>
        <authorList>
            <person name="Nilsson E."/>
            <person name="Bayfield O.W."/>
            <person name="Lundin D."/>
            <person name="Antson A.A."/>
            <person name="Holmfeldt K."/>
        </authorList>
    </citation>
    <scope>NUCLEOTIDE SEQUENCE [LARGE SCALE GENOMIC DNA]</scope>
</reference>
<keyword evidence="2" id="KW-1185">Reference proteome</keyword>
<evidence type="ECO:0000313" key="2">
    <source>
        <dbReference type="Proteomes" id="UP000465101"/>
    </source>
</evidence>
<evidence type="ECO:0000313" key="1">
    <source>
        <dbReference type="EMBL" id="QHB38988.1"/>
    </source>
</evidence>
<accession>A0A6B9LGP7</accession>
<dbReference type="EMBL" id="MN812211">
    <property type="protein sequence ID" value="QHB38988.1"/>
    <property type="molecule type" value="Genomic_DNA"/>
</dbReference>
<sequence>MHSIDIPELNKTLYMPSDLSECDARQYIEMSGLMYQYQIGALSYEDLRVHAVYKLLNLKRKQNPNQAVEEEKLDNILAISKLIDNFFTPTETQMIINQHYINNPVKSYSPAWKRFYGPLDGFQNVKFGEYVTALRIFLEFSANPSYDLLLQLTATLYRPKKSFHFIRKMHPKYDGDCRVPFNAYFTDKYVESFKYAPVGFIYGTFLFFGAMQQYITSAEIPWAGKVINLSILFDSDSKSTESEHAGLGMDAVLMSMAEGGSFGNMEDVMQTPFWTIMLKMYDIRIRNLEQQKQFEKYDKHH</sequence>